<dbReference type="PRINTS" id="PR01036">
    <property type="entry name" value="TCRTETB"/>
</dbReference>
<keyword evidence="3" id="KW-0813">Transport</keyword>
<dbReference type="GO" id="GO:0012505">
    <property type="term" value="C:endomembrane system"/>
    <property type="evidence" value="ECO:0007669"/>
    <property type="project" value="UniProtKB-SubCell"/>
</dbReference>
<dbReference type="AlphaFoldDB" id="A0A286U8C2"/>
<keyword evidence="5 8" id="KW-1133">Transmembrane helix</keyword>
<gene>
    <name evidence="10" type="ORF">PNOK_0867000</name>
</gene>
<feature type="transmembrane region" description="Helical" evidence="8">
    <location>
        <begin position="496"/>
        <end position="514"/>
    </location>
</feature>
<dbReference type="GO" id="GO:0022857">
    <property type="term" value="F:transmembrane transporter activity"/>
    <property type="evidence" value="ECO:0007669"/>
    <property type="project" value="InterPro"/>
</dbReference>
<name>A0A286U8C2_9AGAM</name>
<feature type="transmembrane region" description="Helical" evidence="8">
    <location>
        <begin position="578"/>
        <end position="597"/>
    </location>
</feature>
<feature type="transmembrane region" description="Helical" evidence="8">
    <location>
        <begin position="164"/>
        <end position="183"/>
    </location>
</feature>
<dbReference type="PROSITE" id="PS50850">
    <property type="entry name" value="MFS"/>
    <property type="match status" value="1"/>
</dbReference>
<organism evidence="10 11">
    <name type="scientific">Pyrrhoderma noxium</name>
    <dbReference type="NCBI Taxonomy" id="2282107"/>
    <lineage>
        <taxon>Eukaryota</taxon>
        <taxon>Fungi</taxon>
        <taxon>Dikarya</taxon>
        <taxon>Basidiomycota</taxon>
        <taxon>Agaricomycotina</taxon>
        <taxon>Agaricomycetes</taxon>
        <taxon>Hymenochaetales</taxon>
        <taxon>Hymenochaetaceae</taxon>
        <taxon>Pyrrhoderma</taxon>
    </lineage>
</organism>
<evidence type="ECO:0000256" key="3">
    <source>
        <dbReference type="ARBA" id="ARBA00022448"/>
    </source>
</evidence>
<feature type="transmembrane region" description="Helical" evidence="8">
    <location>
        <begin position="360"/>
        <end position="381"/>
    </location>
</feature>
<feature type="transmembrane region" description="Helical" evidence="8">
    <location>
        <begin position="426"/>
        <end position="447"/>
    </location>
</feature>
<dbReference type="Proteomes" id="UP000217199">
    <property type="component" value="Unassembled WGS sequence"/>
</dbReference>
<evidence type="ECO:0000256" key="7">
    <source>
        <dbReference type="SAM" id="MobiDB-lite"/>
    </source>
</evidence>
<dbReference type="PANTHER" id="PTHR23501">
    <property type="entry name" value="MAJOR FACILITATOR SUPERFAMILY"/>
    <property type="match status" value="1"/>
</dbReference>
<comment type="similarity">
    <text evidence="2">Belongs to the major facilitator superfamily.</text>
</comment>
<comment type="caution">
    <text evidence="10">The sequence shown here is derived from an EMBL/GenBank/DDBJ whole genome shotgun (WGS) entry which is preliminary data.</text>
</comment>
<dbReference type="SUPFAM" id="SSF103473">
    <property type="entry name" value="MFS general substrate transporter"/>
    <property type="match status" value="1"/>
</dbReference>
<dbReference type="Gene3D" id="1.20.1720.10">
    <property type="entry name" value="Multidrug resistance protein D"/>
    <property type="match status" value="1"/>
</dbReference>
<reference evidence="10 11" key="1">
    <citation type="journal article" date="2017" name="Mol. Ecol.">
        <title>Comparative and population genomic landscape of Phellinus noxius: A hypervariable fungus causing root rot in trees.</title>
        <authorList>
            <person name="Chung C.L."/>
            <person name="Lee T.J."/>
            <person name="Akiba M."/>
            <person name="Lee H.H."/>
            <person name="Kuo T.H."/>
            <person name="Liu D."/>
            <person name="Ke H.M."/>
            <person name="Yokoi T."/>
            <person name="Roa M.B."/>
            <person name="Lu M.J."/>
            <person name="Chang Y.Y."/>
            <person name="Ann P.J."/>
            <person name="Tsai J.N."/>
            <person name="Chen C.Y."/>
            <person name="Tzean S.S."/>
            <person name="Ota Y."/>
            <person name="Hattori T."/>
            <person name="Sahashi N."/>
            <person name="Liou R.F."/>
            <person name="Kikuchi T."/>
            <person name="Tsai I.J."/>
        </authorList>
    </citation>
    <scope>NUCLEOTIDE SEQUENCE [LARGE SCALE GENOMIC DNA]</scope>
    <source>
        <strain evidence="10 11">FFPRI411160</strain>
    </source>
</reference>
<dbReference type="InterPro" id="IPR011701">
    <property type="entry name" value="MFS"/>
</dbReference>
<evidence type="ECO:0000256" key="2">
    <source>
        <dbReference type="ARBA" id="ARBA00008335"/>
    </source>
</evidence>
<dbReference type="Pfam" id="PF07690">
    <property type="entry name" value="MFS_1"/>
    <property type="match status" value="1"/>
</dbReference>
<feature type="transmembrane region" description="Helical" evidence="8">
    <location>
        <begin position="453"/>
        <end position="475"/>
    </location>
</feature>
<dbReference type="PANTHER" id="PTHR23501:SF189">
    <property type="entry name" value="DRUG TRANSPORTER, PUTATIVE (AFU_ORTHOLOGUE AFUA_4G03920)-RELATED"/>
    <property type="match status" value="1"/>
</dbReference>
<evidence type="ECO:0000313" key="11">
    <source>
        <dbReference type="Proteomes" id="UP000217199"/>
    </source>
</evidence>
<dbReference type="CDD" id="cd17502">
    <property type="entry name" value="MFS_Azr1_MDR_like"/>
    <property type="match status" value="1"/>
</dbReference>
<feature type="transmembrane region" description="Helical" evidence="8">
    <location>
        <begin position="189"/>
        <end position="211"/>
    </location>
</feature>
<feature type="transmembrane region" description="Helical" evidence="8">
    <location>
        <begin position="97"/>
        <end position="123"/>
    </location>
</feature>
<dbReference type="Gene3D" id="1.20.1250.20">
    <property type="entry name" value="MFS general substrate transporter like domains"/>
    <property type="match status" value="1"/>
</dbReference>
<evidence type="ECO:0000256" key="8">
    <source>
        <dbReference type="SAM" id="Phobius"/>
    </source>
</evidence>
<feature type="transmembrane region" description="Helical" evidence="8">
    <location>
        <begin position="316"/>
        <end position="339"/>
    </location>
</feature>
<evidence type="ECO:0000256" key="5">
    <source>
        <dbReference type="ARBA" id="ARBA00022989"/>
    </source>
</evidence>
<feature type="domain" description="Major facilitator superfamily (MFS) profile" evidence="9">
    <location>
        <begin position="100"/>
        <end position="601"/>
    </location>
</feature>
<dbReference type="STRING" id="2282107.A0A286U8C2"/>
<keyword evidence="11" id="KW-1185">Reference proteome</keyword>
<dbReference type="InterPro" id="IPR036259">
    <property type="entry name" value="MFS_trans_sf"/>
</dbReference>
<evidence type="ECO:0000256" key="4">
    <source>
        <dbReference type="ARBA" id="ARBA00022692"/>
    </source>
</evidence>
<feature type="transmembrane region" description="Helical" evidence="8">
    <location>
        <begin position="393"/>
        <end position="417"/>
    </location>
</feature>
<feature type="compositionally biased region" description="Basic and acidic residues" evidence="7">
    <location>
        <begin position="605"/>
        <end position="627"/>
    </location>
</feature>
<dbReference type="InParanoid" id="A0A286U8C2"/>
<dbReference type="FunFam" id="1.20.1720.10:FF:000013">
    <property type="entry name" value="Related to multidrug resistance proteins"/>
    <property type="match status" value="1"/>
</dbReference>
<protein>
    <submittedName>
        <fullName evidence="10">MFS general substrate transporter</fullName>
    </submittedName>
</protein>
<evidence type="ECO:0000256" key="1">
    <source>
        <dbReference type="ARBA" id="ARBA00004127"/>
    </source>
</evidence>
<feature type="region of interest" description="Disordered" evidence="7">
    <location>
        <begin position="605"/>
        <end position="639"/>
    </location>
</feature>
<keyword evidence="4 8" id="KW-0812">Transmembrane</keyword>
<feature type="transmembrane region" description="Helical" evidence="8">
    <location>
        <begin position="223"/>
        <end position="241"/>
    </location>
</feature>
<feature type="transmembrane region" description="Helical" evidence="8">
    <location>
        <begin position="253"/>
        <end position="274"/>
    </location>
</feature>
<proteinExistence type="inferred from homology"/>
<accession>A0A286U8C2</accession>
<dbReference type="InterPro" id="IPR020846">
    <property type="entry name" value="MFS_dom"/>
</dbReference>
<evidence type="ECO:0000313" key="10">
    <source>
        <dbReference type="EMBL" id="PAV15812.1"/>
    </source>
</evidence>
<evidence type="ECO:0000256" key="6">
    <source>
        <dbReference type="ARBA" id="ARBA00023136"/>
    </source>
</evidence>
<sequence length="639" mass="68625">MDEESSYASVAKKDVLRDTTDDLVIESQAIGSFNPSYASTIGHQEVVISRDDTELFHSPTNVNSVYATQNTSMTDNRSSPKELTLTDQTNFLPFRKIISVFCGLAVCILVSTLDATLVATSLASISAEFHAGSVSSFIPSTYLLTSTAFQPLYGRFSDIFGRKLTLCLAMGIFMIGNLAAGFSKKVSQVIVFRGIAGAGGGGIVSLAQIIVSDVVSLRERGKYQGIIGVVVAFGYGVGPLIGGALAEKVSWRWCFWITLPLSLCAIVAVVYVLPLKNVGGDIRRKLLAIDYVGTALTLSGCTLVMLPLIWGGVTFSWHSSIVLATLISGIVVVSLFCIWEWKGAKLPIVPMYIFKHSTVCGVYITMFMNGVVFNSSLYYIPQFFEISLGYNPLRAGVFLLPILVSQTLASFISGVAVSRTGKYRSIIYLGFAVWSVGCGLLSTIDATTKNATIVIYMLIAGVGAGQTFQTTTVAAQASVARQDMSVVTAVRNFVRLLGGTLSLAVGGTIINNSLRSKMKALKLRSSLISIIIDDPTLLQPLLSGSNATSLDASISNSDITPEIAAEILTGYTSGFSTLFILNASLSAVSVIVSMVMIRHKELTRGDEEEMRRLARESSTRKSDKEPLDEVEMGDLKQAN</sequence>
<comment type="subcellular location">
    <subcellularLocation>
        <location evidence="1">Endomembrane system</location>
        <topology evidence="1">Multi-pass membrane protein</topology>
    </subcellularLocation>
</comment>
<keyword evidence="6 8" id="KW-0472">Membrane</keyword>
<dbReference type="EMBL" id="NBII01000009">
    <property type="protein sequence ID" value="PAV15812.1"/>
    <property type="molecule type" value="Genomic_DNA"/>
</dbReference>
<dbReference type="OrthoDB" id="10021397at2759"/>
<evidence type="ECO:0000259" key="9">
    <source>
        <dbReference type="PROSITE" id="PS50850"/>
    </source>
</evidence>
<dbReference type="GO" id="GO:0005886">
    <property type="term" value="C:plasma membrane"/>
    <property type="evidence" value="ECO:0007669"/>
    <property type="project" value="TreeGrafter"/>
</dbReference>